<dbReference type="OrthoDB" id="9795402at2"/>
<proteinExistence type="predicted"/>
<sequence>MTLSRFALFRRPDPTDITVAHEGAIFRVALRRRPAARRLTLRVSSVTGEAVLTIPERTDVAAAKRFADAHGGWIAARLARVPDRVALVPGALVPLRGVEHRIAHRPVALRRVSVATDAGGPILAVAGETAEVAGRVRAFLQREARRDLEAAVARYAEALGVSPSRITLRDTTSRWGSCSARGGLNFSWRLILAPPFVLDYLAAHEVAHLREMNHSQRFWRLVQGACPATQEAEAWLKRHGAGLHRYG</sequence>
<dbReference type="PANTHER" id="PTHR30399:SF1">
    <property type="entry name" value="UTP PYROPHOSPHATASE"/>
    <property type="match status" value="1"/>
</dbReference>
<dbReference type="Pfam" id="PF01863">
    <property type="entry name" value="YgjP-like"/>
    <property type="match status" value="1"/>
</dbReference>
<keyword evidence="3" id="KW-1185">Reference proteome</keyword>
<feature type="domain" description="YgjP-like metallopeptidase" evidence="1">
    <location>
        <begin position="37"/>
        <end position="239"/>
    </location>
</feature>
<dbReference type="AlphaFoldDB" id="A0A5B2V3J7"/>
<accession>A0A5B2V3J7</accession>
<protein>
    <submittedName>
        <fullName evidence="2">M48 family metallopeptidase</fullName>
    </submittedName>
</protein>
<dbReference type="InterPro" id="IPR053136">
    <property type="entry name" value="UTP_pyrophosphatase-like"/>
</dbReference>
<dbReference type="EMBL" id="VUOA01000054">
    <property type="protein sequence ID" value="KAA2233441.1"/>
    <property type="molecule type" value="Genomic_DNA"/>
</dbReference>
<name>A0A5B2V3J7_9HYPH</name>
<reference evidence="2 3" key="2">
    <citation type="submission" date="2019-09" db="EMBL/GenBank/DDBJ databases">
        <authorList>
            <person name="Jin C."/>
        </authorList>
    </citation>
    <scope>NUCLEOTIDE SEQUENCE [LARGE SCALE GENOMIC DNA]</scope>
    <source>
        <strain evidence="2 3">BN140002</strain>
    </source>
</reference>
<dbReference type="Proteomes" id="UP000323142">
    <property type="component" value="Unassembled WGS sequence"/>
</dbReference>
<evidence type="ECO:0000313" key="2">
    <source>
        <dbReference type="EMBL" id="KAA2233441.1"/>
    </source>
</evidence>
<comment type="caution">
    <text evidence="2">The sequence shown here is derived from an EMBL/GenBank/DDBJ whole genome shotgun (WGS) entry which is preliminary data.</text>
</comment>
<dbReference type="RefSeq" id="WP_149822273.1">
    <property type="nucleotide sequence ID" value="NZ_VUOA01000054.1"/>
</dbReference>
<dbReference type="CDD" id="cd07344">
    <property type="entry name" value="M48_yhfN_like"/>
    <property type="match status" value="1"/>
</dbReference>
<dbReference type="InterPro" id="IPR002725">
    <property type="entry name" value="YgjP-like_metallopeptidase"/>
</dbReference>
<reference evidence="2 3" key="1">
    <citation type="submission" date="2019-09" db="EMBL/GenBank/DDBJ databases">
        <title>Salinarimonas rosea gen. nov., sp. nov., a new member of the a-2 subgroup of the Proteobacteria.</title>
        <authorList>
            <person name="Liu J."/>
        </authorList>
    </citation>
    <scope>NUCLEOTIDE SEQUENCE [LARGE SCALE GENOMIC DNA]</scope>
    <source>
        <strain evidence="2 3">BN140002</strain>
    </source>
</reference>
<organism evidence="2 3">
    <name type="scientific">Salinarimonas soli</name>
    <dbReference type="NCBI Taxonomy" id="1638099"/>
    <lineage>
        <taxon>Bacteria</taxon>
        <taxon>Pseudomonadati</taxon>
        <taxon>Pseudomonadota</taxon>
        <taxon>Alphaproteobacteria</taxon>
        <taxon>Hyphomicrobiales</taxon>
        <taxon>Salinarimonadaceae</taxon>
        <taxon>Salinarimonas</taxon>
    </lineage>
</organism>
<dbReference type="PANTHER" id="PTHR30399">
    <property type="entry name" value="UNCHARACTERIZED PROTEIN YGJP"/>
    <property type="match status" value="1"/>
</dbReference>
<evidence type="ECO:0000259" key="1">
    <source>
        <dbReference type="Pfam" id="PF01863"/>
    </source>
</evidence>
<gene>
    <name evidence="2" type="ORF">F0L46_24665</name>
</gene>
<evidence type="ECO:0000313" key="3">
    <source>
        <dbReference type="Proteomes" id="UP000323142"/>
    </source>
</evidence>
<dbReference type="Gene3D" id="3.30.2010.10">
    <property type="entry name" value="Metalloproteases ('zincins'), catalytic domain"/>
    <property type="match status" value="1"/>
</dbReference>